<evidence type="ECO:0000313" key="1">
    <source>
        <dbReference type="EMBL" id="MBB4291905.1"/>
    </source>
</evidence>
<name>A0AAE2MMP1_RHILE</name>
<organism evidence="1 2">
    <name type="scientific">Rhizobium leguminosarum</name>
    <dbReference type="NCBI Taxonomy" id="384"/>
    <lineage>
        <taxon>Bacteria</taxon>
        <taxon>Pseudomonadati</taxon>
        <taxon>Pseudomonadota</taxon>
        <taxon>Alphaproteobacteria</taxon>
        <taxon>Hyphomicrobiales</taxon>
        <taxon>Rhizobiaceae</taxon>
        <taxon>Rhizobium/Agrobacterium group</taxon>
        <taxon>Rhizobium</taxon>
    </lineage>
</organism>
<evidence type="ECO:0000313" key="2">
    <source>
        <dbReference type="Proteomes" id="UP000538507"/>
    </source>
</evidence>
<dbReference type="InterPro" id="IPR025528">
    <property type="entry name" value="BrnA_antitoxin"/>
</dbReference>
<dbReference type="Pfam" id="PF14384">
    <property type="entry name" value="BrnA_antitoxin"/>
    <property type="match status" value="1"/>
</dbReference>
<protein>
    <submittedName>
        <fullName evidence="1">Uncharacterized protein (DUF4415 family)</fullName>
    </submittedName>
</protein>
<sequence>MMTIKYSSKRPLTPKEEAEIQKMIASDPDNPELTEEQIAGLKPFSEALPELAESIRKNLGGRPKSDNPKVAVSIRLDPEVVDAFKAKGEGWQSRINETLRKAVGL</sequence>
<dbReference type="EMBL" id="JACIGO010000004">
    <property type="protein sequence ID" value="MBB4291905.1"/>
    <property type="molecule type" value="Genomic_DNA"/>
</dbReference>
<comment type="caution">
    <text evidence="1">The sequence shown here is derived from an EMBL/GenBank/DDBJ whole genome shotgun (WGS) entry which is preliminary data.</text>
</comment>
<gene>
    <name evidence="1" type="ORF">GGE16_003975</name>
</gene>
<reference evidence="1 2" key="1">
    <citation type="submission" date="2020-08" db="EMBL/GenBank/DDBJ databases">
        <title>Genomic Encyclopedia of Type Strains, Phase IV (KMG-V): Genome sequencing to study the core and pangenomes of soil and plant-associated prokaryotes.</title>
        <authorList>
            <person name="Whitman W."/>
        </authorList>
    </citation>
    <scope>NUCLEOTIDE SEQUENCE [LARGE SCALE GENOMIC DNA]</scope>
    <source>
        <strain evidence="1 2">SEMIA 415</strain>
    </source>
</reference>
<proteinExistence type="predicted"/>
<dbReference type="Proteomes" id="UP000538507">
    <property type="component" value="Unassembled WGS sequence"/>
</dbReference>
<accession>A0AAE2MMP1</accession>
<dbReference type="AlphaFoldDB" id="A0AAE2MMP1"/>